<reference evidence="1" key="1">
    <citation type="submission" date="2023-04" db="EMBL/GenBank/DDBJ databases">
        <title>Ambrosiozyma monospora NBRC 1965.</title>
        <authorList>
            <person name="Ichikawa N."/>
            <person name="Sato H."/>
            <person name="Tonouchi N."/>
        </authorList>
    </citation>
    <scope>NUCLEOTIDE SEQUENCE</scope>
    <source>
        <strain evidence="1">NBRC 1965</strain>
    </source>
</reference>
<accession>A0A9W7DIR3</accession>
<evidence type="ECO:0000313" key="2">
    <source>
        <dbReference type="Proteomes" id="UP001165063"/>
    </source>
</evidence>
<evidence type="ECO:0000313" key="1">
    <source>
        <dbReference type="EMBL" id="GMG23343.1"/>
    </source>
</evidence>
<comment type="caution">
    <text evidence="1">The sequence shown here is derived from an EMBL/GenBank/DDBJ whole genome shotgun (WGS) entry which is preliminary data.</text>
</comment>
<proteinExistence type="predicted"/>
<dbReference type="AlphaFoldDB" id="A0A9W7DIR3"/>
<sequence length="266" mass="29937">MMVVKLVDIQWKYVPYCYKFMHELYVLDKTEGGESGNSGLFEGLVEWFNRFIDFMNFMKTGDGSKLKIDLQEMLLEAHKDGSINVQKVLDEVNETLAKIEKKKKLYNDMLQDSESGDGSVSGDLDNDYLKSIRNDKLNENWDKINDKVFNLAKAHVGGTTTTTTSSNPNGGTGTAELMGVSESELLEMNIDMVELPNTRVSELENMTAEQFLAKVKIDQVHGVVETDSEFSKSDEFGYLDKSETSKLSDAFRNALINVLKAYSNKT</sequence>
<name>A0A9W7DIR3_AMBMO</name>
<protein>
    <submittedName>
        <fullName evidence="1">Unnamed protein product</fullName>
    </submittedName>
</protein>
<organism evidence="1 2">
    <name type="scientific">Ambrosiozyma monospora</name>
    <name type="common">Yeast</name>
    <name type="synonym">Endomycopsis monosporus</name>
    <dbReference type="NCBI Taxonomy" id="43982"/>
    <lineage>
        <taxon>Eukaryota</taxon>
        <taxon>Fungi</taxon>
        <taxon>Dikarya</taxon>
        <taxon>Ascomycota</taxon>
        <taxon>Saccharomycotina</taxon>
        <taxon>Pichiomycetes</taxon>
        <taxon>Pichiales</taxon>
        <taxon>Pichiaceae</taxon>
        <taxon>Ambrosiozyma</taxon>
    </lineage>
</organism>
<keyword evidence="2" id="KW-1185">Reference proteome</keyword>
<dbReference type="OrthoDB" id="2117459at2759"/>
<gene>
    <name evidence="1" type="ORF">Amon01_000277600</name>
</gene>
<dbReference type="Proteomes" id="UP001165063">
    <property type="component" value="Unassembled WGS sequence"/>
</dbReference>
<dbReference type="EMBL" id="BSXU01001063">
    <property type="protein sequence ID" value="GMG23343.1"/>
    <property type="molecule type" value="Genomic_DNA"/>
</dbReference>